<comment type="similarity">
    <text evidence="3">Belongs to the PTH2 family.</text>
</comment>
<comment type="caution">
    <text evidence="6">The sequence shown here is derived from an EMBL/GenBank/DDBJ whole genome shotgun (WGS) entry which is preliminary data.</text>
</comment>
<dbReference type="InterPro" id="IPR002833">
    <property type="entry name" value="PTH2"/>
</dbReference>
<accession>A0A397S453</accession>
<dbReference type="InterPro" id="IPR023476">
    <property type="entry name" value="Pep_tRNA_hydro_II_dom_sf"/>
</dbReference>
<sequence length="172" mass="18685">MVNEYYTLLAVASVSLLIGLFLGKIQGNSSYNDFVDSSDDETLSLIPGQINPDHFDEFKLVLLIRSDLGMTKGKVAAQCSHATLACYKILQKTNPQLLRAWEISGQPKITLKVKDYDELLSLKEKARESGLCARIIQDAGHTQVVPGSATVLGIGPGPVAIIDNVTGHLKLY</sequence>
<dbReference type="STRING" id="658196.A0A397S453"/>
<comment type="catalytic activity">
    <reaction evidence="4">
        <text>an N-acyl-L-alpha-aminoacyl-tRNA + H2O = an N-acyl-L-amino acid + a tRNA + H(+)</text>
        <dbReference type="Rhea" id="RHEA:54448"/>
        <dbReference type="Rhea" id="RHEA-COMP:10123"/>
        <dbReference type="Rhea" id="RHEA-COMP:13883"/>
        <dbReference type="ChEBI" id="CHEBI:15377"/>
        <dbReference type="ChEBI" id="CHEBI:15378"/>
        <dbReference type="ChEBI" id="CHEBI:59874"/>
        <dbReference type="ChEBI" id="CHEBI:78442"/>
        <dbReference type="ChEBI" id="CHEBI:138191"/>
        <dbReference type="EC" id="3.1.1.29"/>
    </reaction>
</comment>
<evidence type="ECO:0000313" key="6">
    <source>
        <dbReference type="EMBL" id="RIA81203.1"/>
    </source>
</evidence>
<dbReference type="Gene3D" id="3.40.1490.10">
    <property type="entry name" value="Bit1"/>
    <property type="match status" value="1"/>
</dbReference>
<dbReference type="NCBIfam" id="TIGR00283">
    <property type="entry name" value="arch_pth2"/>
    <property type="match status" value="1"/>
</dbReference>
<evidence type="ECO:0000256" key="3">
    <source>
        <dbReference type="ARBA" id="ARBA00038050"/>
    </source>
</evidence>
<dbReference type="PANTHER" id="PTHR12649">
    <property type="entry name" value="PEPTIDYL-TRNA HYDROLASE 2"/>
    <property type="match status" value="1"/>
</dbReference>
<name>A0A397S453_9GLOM</name>
<dbReference type="AlphaFoldDB" id="A0A397S453"/>
<keyword evidence="5" id="KW-0472">Membrane</keyword>
<organism evidence="6 7">
    <name type="scientific">Glomus cerebriforme</name>
    <dbReference type="NCBI Taxonomy" id="658196"/>
    <lineage>
        <taxon>Eukaryota</taxon>
        <taxon>Fungi</taxon>
        <taxon>Fungi incertae sedis</taxon>
        <taxon>Mucoromycota</taxon>
        <taxon>Glomeromycotina</taxon>
        <taxon>Glomeromycetes</taxon>
        <taxon>Glomerales</taxon>
        <taxon>Glomeraceae</taxon>
        <taxon>Glomus</taxon>
    </lineage>
</organism>
<keyword evidence="5" id="KW-1133">Transmembrane helix</keyword>
<evidence type="ECO:0000256" key="1">
    <source>
        <dbReference type="ARBA" id="ARBA00013260"/>
    </source>
</evidence>
<dbReference type="GO" id="GO:0004045">
    <property type="term" value="F:peptidyl-tRNA hydrolase activity"/>
    <property type="evidence" value="ECO:0007669"/>
    <property type="project" value="UniProtKB-EC"/>
</dbReference>
<dbReference type="GO" id="GO:0005829">
    <property type="term" value="C:cytosol"/>
    <property type="evidence" value="ECO:0007669"/>
    <property type="project" value="TreeGrafter"/>
</dbReference>
<dbReference type="CDD" id="cd02430">
    <property type="entry name" value="PTH2"/>
    <property type="match status" value="1"/>
</dbReference>
<dbReference type="PANTHER" id="PTHR12649:SF11">
    <property type="entry name" value="PEPTIDYL-TRNA HYDROLASE 2, MITOCHONDRIAL"/>
    <property type="match status" value="1"/>
</dbReference>
<gene>
    <name evidence="6" type="ORF">C1645_798012</name>
</gene>
<keyword evidence="5" id="KW-0812">Transmembrane</keyword>
<dbReference type="Pfam" id="PF01981">
    <property type="entry name" value="PTH2"/>
    <property type="match status" value="1"/>
</dbReference>
<protein>
    <recommendedName>
        <fullName evidence="1">peptidyl-tRNA hydrolase</fullName>
        <ecNumber evidence="1">3.1.1.29</ecNumber>
    </recommendedName>
</protein>
<dbReference type="OrthoDB" id="1733656at2759"/>
<dbReference type="Proteomes" id="UP000265703">
    <property type="component" value="Unassembled WGS sequence"/>
</dbReference>
<reference evidence="6 7" key="1">
    <citation type="submission" date="2018-06" db="EMBL/GenBank/DDBJ databases">
        <title>Comparative genomics reveals the genomic features of Rhizophagus irregularis, R. cerebriforme, R. diaphanum and Gigaspora rosea, and their symbiotic lifestyle signature.</title>
        <authorList>
            <person name="Morin E."/>
            <person name="San Clemente H."/>
            <person name="Chen E.C.H."/>
            <person name="De La Providencia I."/>
            <person name="Hainaut M."/>
            <person name="Kuo A."/>
            <person name="Kohler A."/>
            <person name="Murat C."/>
            <person name="Tang N."/>
            <person name="Roy S."/>
            <person name="Loubradou J."/>
            <person name="Henrissat B."/>
            <person name="Grigoriev I.V."/>
            <person name="Corradi N."/>
            <person name="Roux C."/>
            <person name="Martin F.M."/>
        </authorList>
    </citation>
    <scope>NUCLEOTIDE SEQUENCE [LARGE SCALE GENOMIC DNA]</scope>
    <source>
        <strain evidence="6 7">DAOM 227022</strain>
    </source>
</reference>
<evidence type="ECO:0000256" key="2">
    <source>
        <dbReference type="ARBA" id="ARBA00022801"/>
    </source>
</evidence>
<dbReference type="SUPFAM" id="SSF102462">
    <property type="entry name" value="Peptidyl-tRNA hydrolase II"/>
    <property type="match status" value="1"/>
</dbReference>
<proteinExistence type="inferred from homology"/>
<evidence type="ECO:0000256" key="5">
    <source>
        <dbReference type="SAM" id="Phobius"/>
    </source>
</evidence>
<dbReference type="NCBIfam" id="NF003314">
    <property type="entry name" value="PRK04322.1"/>
    <property type="match status" value="1"/>
</dbReference>
<keyword evidence="7" id="KW-1185">Reference proteome</keyword>
<feature type="transmembrane region" description="Helical" evidence="5">
    <location>
        <begin position="6"/>
        <end position="23"/>
    </location>
</feature>
<evidence type="ECO:0000256" key="4">
    <source>
        <dbReference type="ARBA" id="ARBA00048707"/>
    </source>
</evidence>
<keyword evidence="2" id="KW-0378">Hydrolase</keyword>
<dbReference type="FunFam" id="3.40.1490.10:FF:000001">
    <property type="entry name" value="Peptidyl-tRNA hydrolase 2"/>
    <property type="match status" value="1"/>
</dbReference>
<dbReference type="EMBL" id="QKYT01000832">
    <property type="protein sequence ID" value="RIA81203.1"/>
    <property type="molecule type" value="Genomic_DNA"/>
</dbReference>
<evidence type="ECO:0000313" key="7">
    <source>
        <dbReference type="Proteomes" id="UP000265703"/>
    </source>
</evidence>
<dbReference type="EC" id="3.1.1.29" evidence="1"/>